<name>A0A2N7L8Y0_9GAMM</name>
<protein>
    <submittedName>
        <fullName evidence="1">Uncharacterized protein</fullName>
    </submittedName>
</protein>
<dbReference type="EMBL" id="MDAL01000026">
    <property type="protein sequence ID" value="PMN90795.1"/>
    <property type="molecule type" value="Genomic_DNA"/>
</dbReference>
<evidence type="ECO:0000313" key="2">
    <source>
        <dbReference type="Proteomes" id="UP000235387"/>
    </source>
</evidence>
<organism evidence="1 2">
    <name type="scientific">Enterovibrio norvegicus</name>
    <dbReference type="NCBI Taxonomy" id="188144"/>
    <lineage>
        <taxon>Bacteria</taxon>
        <taxon>Pseudomonadati</taxon>
        <taxon>Pseudomonadota</taxon>
        <taxon>Gammaproteobacteria</taxon>
        <taxon>Vibrionales</taxon>
        <taxon>Vibrionaceae</taxon>
        <taxon>Enterovibrio</taxon>
    </lineage>
</organism>
<sequence length="66" mass="7475">MSITTDTYAMRETLERLNKDATNTIDNSDNCTVKLSDLSTLLAAYKIELNKGNHLRKLLDQDTNTQ</sequence>
<dbReference type="RefSeq" id="WP_102391210.1">
    <property type="nucleotide sequence ID" value="NZ_MDAL01000026.1"/>
</dbReference>
<proteinExistence type="predicted"/>
<reference evidence="2" key="1">
    <citation type="submission" date="2016-07" db="EMBL/GenBank/DDBJ databases">
        <title>Nontailed viruses are major unrecognized killers of bacteria in the ocean.</title>
        <authorList>
            <person name="Kauffman K."/>
            <person name="Hussain F."/>
            <person name="Yang J."/>
            <person name="Arevalo P."/>
            <person name="Brown J."/>
            <person name="Cutler M."/>
            <person name="Kelly L."/>
            <person name="Polz M.F."/>
        </authorList>
    </citation>
    <scope>NUCLEOTIDE SEQUENCE [LARGE SCALE GENOMIC DNA]</scope>
    <source>
        <strain evidence="2">10N.261.45.A10</strain>
    </source>
</reference>
<dbReference type="AlphaFoldDB" id="A0A2N7L8Y0"/>
<comment type="caution">
    <text evidence="1">The sequence shown here is derived from an EMBL/GenBank/DDBJ whole genome shotgun (WGS) entry which is preliminary data.</text>
</comment>
<evidence type="ECO:0000313" key="1">
    <source>
        <dbReference type="EMBL" id="PMN90795.1"/>
    </source>
</evidence>
<accession>A0A2N7L8Y0</accession>
<dbReference type="Proteomes" id="UP000235387">
    <property type="component" value="Unassembled WGS sequence"/>
</dbReference>
<gene>
    <name evidence="1" type="ORF">BCT23_18940</name>
</gene>